<dbReference type="InterPro" id="IPR012341">
    <property type="entry name" value="6hp_glycosidase-like_sf"/>
</dbReference>
<dbReference type="STRING" id="354355.SAMN05660816_05786"/>
<organism evidence="4 5">
    <name type="scientific">Niastella yeongjuensis</name>
    <dbReference type="NCBI Taxonomy" id="354355"/>
    <lineage>
        <taxon>Bacteria</taxon>
        <taxon>Pseudomonadati</taxon>
        <taxon>Bacteroidota</taxon>
        <taxon>Chitinophagia</taxon>
        <taxon>Chitinophagales</taxon>
        <taxon>Chitinophagaceae</taxon>
        <taxon>Niastella</taxon>
    </lineage>
</organism>
<dbReference type="EMBL" id="LVXG01000013">
    <property type="protein sequence ID" value="OQP49829.1"/>
    <property type="molecule type" value="Genomic_DNA"/>
</dbReference>
<evidence type="ECO:0000259" key="2">
    <source>
        <dbReference type="Pfam" id="PF21307"/>
    </source>
</evidence>
<dbReference type="Pfam" id="PF14498">
    <property type="entry name" value="Glyco_hyd_65N_2"/>
    <property type="match status" value="1"/>
</dbReference>
<dbReference type="Proteomes" id="UP000192610">
    <property type="component" value="Unassembled WGS sequence"/>
</dbReference>
<keyword evidence="5" id="KW-1185">Reference proteome</keyword>
<reference evidence="5" key="1">
    <citation type="submission" date="2016-04" db="EMBL/GenBank/DDBJ databases">
        <authorList>
            <person name="Chen L."/>
            <person name="Zhuang W."/>
            <person name="Wang G."/>
        </authorList>
    </citation>
    <scope>NUCLEOTIDE SEQUENCE [LARGE SCALE GENOMIC DNA]</scope>
    <source>
        <strain evidence="5">17621</strain>
    </source>
</reference>
<dbReference type="GO" id="GO:0004560">
    <property type="term" value="F:alpha-L-fucosidase activity"/>
    <property type="evidence" value="ECO:0007669"/>
    <property type="project" value="InterPro"/>
</dbReference>
<dbReference type="InterPro" id="IPR016518">
    <property type="entry name" value="Alpha-L-fucosidase"/>
</dbReference>
<evidence type="ECO:0000259" key="3">
    <source>
        <dbReference type="Pfam" id="PF22124"/>
    </source>
</evidence>
<comment type="caution">
    <text evidence="4">The sequence shown here is derived from an EMBL/GenBank/DDBJ whole genome shotgun (WGS) entry which is preliminary data.</text>
</comment>
<dbReference type="InterPro" id="IPR054363">
    <property type="entry name" value="GH95_cat"/>
</dbReference>
<dbReference type="InterPro" id="IPR027414">
    <property type="entry name" value="GH95_N_dom"/>
</dbReference>
<dbReference type="Gene3D" id="1.50.10.10">
    <property type="match status" value="1"/>
</dbReference>
<dbReference type="InterPro" id="IPR013780">
    <property type="entry name" value="Glyco_hydro_b"/>
</dbReference>
<dbReference type="AlphaFoldDB" id="A0A1V9EUN0"/>
<evidence type="ECO:0000313" key="4">
    <source>
        <dbReference type="EMBL" id="OQP49829.1"/>
    </source>
</evidence>
<dbReference type="SUPFAM" id="SSF48208">
    <property type="entry name" value="Six-hairpin glycosidases"/>
    <property type="match status" value="1"/>
</dbReference>
<dbReference type="InterPro" id="IPR049053">
    <property type="entry name" value="AFCA-like_C"/>
</dbReference>
<sequence length="820" mass="89556">MSFSPLVSGLNKAFGNSASPKTATAASDLLLWYRKPAEKWLEALPIGNGKLGGMVFGGAAQERISISEDTLWTGGPYQPAVDVSPETMASIKKLSFEGKYTEAQELVKQLQGKPHRQAAYQTVGELQLNFSNFTETTDYRRELDLNTGIVTVTFTANGIQYKRETFASYPNHVIVTRITASKPGQINLTCTCTSLHPSKKLVTSGNNGLIMDGKNGDLIVENDVTIPSALTWQCRVAVQATGGKQTAVDNGIQVSGANEVTVFTTAATSYISFNDVSGKPAQLCAAVIDKCIGQSYNALRAKHVADYQQLFNRVQLSLTSQPAANMPTNERIKNFATGNDPSLAALYFQVGRYLLLSSSRPGSQPANLQGRWNDSLSASWGGKYTVNINTEMNYWPAQKTNLAPCELPLLQLVKDLAVTGQVTAKKIYQANGWVCHHNTDLWRATAPIDSAFSGQWPTGGAWLCNHLYQHYLYSGDAAYLKELYPLMKGSAQFFFDTLVQEPQHGWFVTCPSMSPENGVAKGTSSSPGPTMDMQILRELFNHCASAAAILKTDAGFAQACKDMALKLAPDQIGKGGQLQEWLKDIDMENDNYEHRHMSPLYGLFPGYEITPDKTALFAAAHKLTEMRGFSGQGMGWGQAWRLNLWARLQDPANCFKLVNALISTKTEQNLFDKPHIQLDGNFGGTSGITEMLLQSHAGSVHLLPALPDQWSEGSLSGLCAQGGFEITRLDWKNNRITGLKIQSKLGGNLRLQVPNEVAVQAVPGIKPASGANPNPLFAPIEMPEAVIAPNAPLQQLELKKTWTYDLPTQKGQVYEIKFVK</sequence>
<gene>
    <name evidence="4" type="ORF">A4H97_28235</name>
</gene>
<accession>A0A1V9EUN0</accession>
<proteinExistence type="predicted"/>
<protein>
    <submittedName>
        <fullName evidence="4">Uncharacterized protein</fullName>
    </submittedName>
</protein>
<evidence type="ECO:0000259" key="1">
    <source>
        <dbReference type="Pfam" id="PF14498"/>
    </source>
</evidence>
<dbReference type="PIRSF" id="PIRSF007663">
    <property type="entry name" value="UCP007663"/>
    <property type="match status" value="1"/>
</dbReference>
<dbReference type="Pfam" id="PF21307">
    <property type="entry name" value="Glyco_hydro_95_C"/>
    <property type="match status" value="1"/>
</dbReference>
<dbReference type="PANTHER" id="PTHR31084:SF0">
    <property type="entry name" value="ALPHA-L-FUCOSIDASE 2"/>
    <property type="match status" value="1"/>
</dbReference>
<dbReference type="InterPro" id="IPR008928">
    <property type="entry name" value="6-hairpin_glycosidase_sf"/>
</dbReference>
<feature type="domain" description="Glycosyl hydrolase family 95 catalytic" evidence="3">
    <location>
        <begin position="295"/>
        <end position="692"/>
    </location>
</feature>
<dbReference type="GO" id="GO:0005975">
    <property type="term" value="P:carbohydrate metabolic process"/>
    <property type="evidence" value="ECO:0007669"/>
    <property type="project" value="InterPro"/>
</dbReference>
<dbReference type="Gene3D" id="2.60.40.1180">
    <property type="entry name" value="Golgi alpha-mannosidase II"/>
    <property type="match status" value="1"/>
</dbReference>
<dbReference type="PANTHER" id="PTHR31084">
    <property type="entry name" value="ALPHA-L-FUCOSIDASE 2"/>
    <property type="match status" value="1"/>
</dbReference>
<feature type="domain" description="Alpha fucosidase A-like C-terminal" evidence="2">
    <location>
        <begin position="694"/>
        <end position="761"/>
    </location>
</feature>
<evidence type="ECO:0000313" key="5">
    <source>
        <dbReference type="Proteomes" id="UP000192610"/>
    </source>
</evidence>
<feature type="domain" description="Glycosyl hydrolase family 95 N-terminal" evidence="1">
    <location>
        <begin position="31"/>
        <end position="270"/>
    </location>
</feature>
<name>A0A1V9EUN0_9BACT</name>
<dbReference type="Gene3D" id="2.70.98.50">
    <property type="entry name" value="putative glycoside hydrolase family protein from bacillus halodurans"/>
    <property type="match status" value="1"/>
</dbReference>
<dbReference type="Pfam" id="PF22124">
    <property type="entry name" value="Glyco_hydro_95_cat"/>
    <property type="match status" value="1"/>
</dbReference>